<dbReference type="GeneID" id="34614479"/>
<sequence>MDLPSSTTISSIPHPHFLTTWILWHRMDVSDLLKRNRHYKCIVHGTDPNPKASLPTCKKFNWRSARQKRMKNHVVSNVFINIKDSEEHIVTPAELVIFTPYEAQFREYILAIARHHENDATYGMSEAVVKGIDGALETG</sequence>
<reference evidence="2" key="1">
    <citation type="journal article" date="2017" name="Genome Biol.">
        <title>Comparative genomics reveals high biological diversity and specific adaptations in the industrially and medically important fungal genus Aspergillus.</title>
        <authorList>
            <person name="de Vries R.P."/>
            <person name="Riley R."/>
            <person name="Wiebenga A."/>
            <person name="Aguilar-Osorio G."/>
            <person name="Amillis S."/>
            <person name="Uchima C.A."/>
            <person name="Anderluh G."/>
            <person name="Asadollahi M."/>
            <person name="Askin M."/>
            <person name="Barry K."/>
            <person name="Battaglia E."/>
            <person name="Bayram O."/>
            <person name="Benocci T."/>
            <person name="Braus-Stromeyer S.A."/>
            <person name="Caldana C."/>
            <person name="Canovas D."/>
            <person name="Cerqueira G.C."/>
            <person name="Chen F."/>
            <person name="Chen W."/>
            <person name="Choi C."/>
            <person name="Clum A."/>
            <person name="Dos Santos R.A."/>
            <person name="Damasio A.R."/>
            <person name="Diallinas G."/>
            <person name="Emri T."/>
            <person name="Fekete E."/>
            <person name="Flipphi M."/>
            <person name="Freyberg S."/>
            <person name="Gallo A."/>
            <person name="Gournas C."/>
            <person name="Habgood R."/>
            <person name="Hainaut M."/>
            <person name="Harispe M.L."/>
            <person name="Henrissat B."/>
            <person name="Hilden K.S."/>
            <person name="Hope R."/>
            <person name="Hossain A."/>
            <person name="Karabika E."/>
            <person name="Karaffa L."/>
            <person name="Karanyi Z."/>
            <person name="Krasevec N."/>
            <person name="Kuo A."/>
            <person name="Kusch H."/>
            <person name="LaButti K."/>
            <person name="Lagendijk E.L."/>
            <person name="Lapidus A."/>
            <person name="Levasseur A."/>
            <person name="Lindquist E."/>
            <person name="Lipzen A."/>
            <person name="Logrieco A.F."/>
            <person name="MacCabe A."/>
            <person name="Maekelae M.R."/>
            <person name="Malavazi I."/>
            <person name="Melin P."/>
            <person name="Meyer V."/>
            <person name="Mielnichuk N."/>
            <person name="Miskei M."/>
            <person name="Molnar A.P."/>
            <person name="Mule G."/>
            <person name="Ngan C.Y."/>
            <person name="Orejas M."/>
            <person name="Orosz E."/>
            <person name="Ouedraogo J.P."/>
            <person name="Overkamp K.M."/>
            <person name="Park H.-S."/>
            <person name="Perrone G."/>
            <person name="Piumi F."/>
            <person name="Punt P.J."/>
            <person name="Ram A.F."/>
            <person name="Ramon A."/>
            <person name="Rauscher S."/>
            <person name="Record E."/>
            <person name="Riano-Pachon D.M."/>
            <person name="Robert V."/>
            <person name="Roehrig J."/>
            <person name="Ruller R."/>
            <person name="Salamov A."/>
            <person name="Salih N.S."/>
            <person name="Samson R.A."/>
            <person name="Sandor E."/>
            <person name="Sanguinetti M."/>
            <person name="Schuetze T."/>
            <person name="Sepcic K."/>
            <person name="Shelest E."/>
            <person name="Sherlock G."/>
            <person name="Sophianopoulou V."/>
            <person name="Squina F.M."/>
            <person name="Sun H."/>
            <person name="Susca A."/>
            <person name="Todd R.B."/>
            <person name="Tsang A."/>
            <person name="Unkles S.E."/>
            <person name="van de Wiele N."/>
            <person name="van Rossen-Uffink D."/>
            <person name="Oliveira J.V."/>
            <person name="Vesth T.C."/>
            <person name="Visser J."/>
            <person name="Yu J.-H."/>
            <person name="Zhou M."/>
            <person name="Andersen M.R."/>
            <person name="Archer D.B."/>
            <person name="Baker S.E."/>
            <person name="Benoit I."/>
            <person name="Brakhage A.A."/>
            <person name="Braus G.H."/>
            <person name="Fischer R."/>
            <person name="Frisvad J.C."/>
            <person name="Goldman G.H."/>
            <person name="Houbraken J."/>
            <person name="Oakley B."/>
            <person name="Pocsi I."/>
            <person name="Scazzocchio C."/>
            <person name="Seiboth B."/>
            <person name="vanKuyk P.A."/>
            <person name="Wortman J."/>
            <person name="Dyer P.S."/>
            <person name="Grigoriev I.V."/>
        </authorList>
    </citation>
    <scope>NUCLEOTIDE SEQUENCE [LARGE SCALE GENOMIC DNA]</scope>
    <source>
        <strain evidence="2">CBS 506.65</strain>
    </source>
</reference>
<evidence type="ECO:0000313" key="1">
    <source>
        <dbReference type="EMBL" id="OJJ46541.1"/>
    </source>
</evidence>
<dbReference type="AlphaFoldDB" id="A0A1L9SHA8"/>
<keyword evidence="2" id="KW-1185">Reference proteome</keyword>
<dbReference type="EMBL" id="KV878342">
    <property type="protein sequence ID" value="OJJ46541.1"/>
    <property type="molecule type" value="Genomic_DNA"/>
</dbReference>
<name>A0A1L9SHA8_9EURO</name>
<protein>
    <submittedName>
        <fullName evidence="1">Uncharacterized protein</fullName>
    </submittedName>
</protein>
<dbReference type="VEuPathDB" id="FungiDB:ASPZODRAFT_25626"/>
<organism evidence="1 2">
    <name type="scientific">Penicilliopsis zonata CBS 506.65</name>
    <dbReference type="NCBI Taxonomy" id="1073090"/>
    <lineage>
        <taxon>Eukaryota</taxon>
        <taxon>Fungi</taxon>
        <taxon>Dikarya</taxon>
        <taxon>Ascomycota</taxon>
        <taxon>Pezizomycotina</taxon>
        <taxon>Eurotiomycetes</taxon>
        <taxon>Eurotiomycetidae</taxon>
        <taxon>Eurotiales</taxon>
        <taxon>Aspergillaceae</taxon>
        <taxon>Penicilliopsis</taxon>
    </lineage>
</organism>
<dbReference type="RefSeq" id="XP_022581051.1">
    <property type="nucleotide sequence ID" value="XM_022728015.1"/>
</dbReference>
<evidence type="ECO:0000313" key="2">
    <source>
        <dbReference type="Proteomes" id="UP000184188"/>
    </source>
</evidence>
<dbReference type="Proteomes" id="UP000184188">
    <property type="component" value="Unassembled WGS sequence"/>
</dbReference>
<gene>
    <name evidence="1" type="ORF">ASPZODRAFT_25626</name>
</gene>
<accession>A0A1L9SHA8</accession>
<proteinExistence type="predicted"/>
<dbReference type="OrthoDB" id="4326398at2759"/>